<dbReference type="PANTHER" id="PTHR47495:SF1">
    <property type="entry name" value="BLL3820 PROTEIN"/>
    <property type="match status" value="1"/>
</dbReference>
<feature type="domain" description="Aldehyde oxidase/xanthine dehydrogenase a/b hammerhead" evidence="1">
    <location>
        <begin position="201"/>
        <end position="282"/>
    </location>
</feature>
<dbReference type="InterPro" id="IPR037165">
    <property type="entry name" value="AldOxase/xan_DH_Mopterin-bd_sf"/>
</dbReference>
<dbReference type="Pfam" id="PF20256">
    <property type="entry name" value="MoCoBD_2"/>
    <property type="match status" value="2"/>
</dbReference>
<name>A0ABV7YW50_9BACT</name>
<dbReference type="Gene3D" id="3.30.365.10">
    <property type="entry name" value="Aldehyde oxidase/xanthine dehydrogenase, molybdopterin binding domain"/>
    <property type="match status" value="4"/>
</dbReference>
<evidence type="ECO:0000259" key="1">
    <source>
        <dbReference type="SMART" id="SM01008"/>
    </source>
</evidence>
<dbReference type="PROSITE" id="PS51318">
    <property type="entry name" value="TAT"/>
    <property type="match status" value="1"/>
</dbReference>
<dbReference type="InterPro" id="IPR012368">
    <property type="entry name" value="OxRdtase_Mopterin-bd_su_IorB"/>
</dbReference>
<dbReference type="SUPFAM" id="SSF56003">
    <property type="entry name" value="Molybdenum cofactor-binding domain"/>
    <property type="match status" value="2"/>
</dbReference>
<dbReference type="PIRSF" id="PIRSF036389">
    <property type="entry name" value="IOR_B"/>
    <property type="match status" value="1"/>
</dbReference>
<gene>
    <name evidence="2" type="ORF">ACFOOI_07335</name>
</gene>
<dbReference type="EMBL" id="JBHRYQ010000001">
    <property type="protein sequence ID" value="MFC3810458.1"/>
    <property type="molecule type" value="Genomic_DNA"/>
</dbReference>
<comment type="caution">
    <text evidence="2">The sequence shown here is derived from an EMBL/GenBank/DDBJ whole genome shotgun (WGS) entry which is preliminary data.</text>
</comment>
<dbReference type="InterPro" id="IPR008274">
    <property type="entry name" value="AldOxase/xan_DH_MoCoBD1"/>
</dbReference>
<dbReference type="SMART" id="SM01008">
    <property type="entry name" value="Ald_Xan_dh_C"/>
    <property type="match status" value="1"/>
</dbReference>
<dbReference type="InterPro" id="IPR006311">
    <property type="entry name" value="TAT_signal"/>
</dbReference>
<dbReference type="PANTHER" id="PTHR47495">
    <property type="entry name" value="ALDEHYDE DEHYDROGENASE"/>
    <property type="match status" value="1"/>
</dbReference>
<protein>
    <submittedName>
        <fullName evidence="2">Molybdopterin cofactor-binding domain-containing protein</fullName>
    </submittedName>
</protein>
<accession>A0ABV7YW50</accession>
<evidence type="ECO:0000313" key="2">
    <source>
        <dbReference type="EMBL" id="MFC3810458.1"/>
    </source>
</evidence>
<evidence type="ECO:0000313" key="3">
    <source>
        <dbReference type="Proteomes" id="UP001595616"/>
    </source>
</evidence>
<dbReference type="Gene3D" id="3.90.1170.50">
    <property type="entry name" value="Aldehyde oxidase/xanthine dehydrogenase, a/b hammerhead"/>
    <property type="match status" value="1"/>
</dbReference>
<dbReference type="InterPro" id="IPR052516">
    <property type="entry name" value="N-heterocyclic_Hydroxylase"/>
</dbReference>
<dbReference type="InterPro" id="IPR000674">
    <property type="entry name" value="Ald_Oxase/Xan_DH_a/b"/>
</dbReference>
<keyword evidence="3" id="KW-1185">Reference proteome</keyword>
<proteinExistence type="predicted"/>
<dbReference type="InterPro" id="IPR046867">
    <property type="entry name" value="AldOxase/xan_DH_MoCoBD2"/>
</dbReference>
<sequence length="707" mass="77485">MENSRRDFLKKLLLTSGGLVIGFSDIQASNATTIDISKEGDLKNAYLVIGKDGLITIFSPNPEIGQGIKTAFAVIVAEELDVDWAKVTVLQADLDTKKYERQLTGGSGAIKHSWQRLRVAGASARYALIEAAATKYNVSKDKLKTEKGKVLSSDGRSWSYGELVSEAALVKIPAEVPLKSKSDFNLIGTTIKSVDNKDVLVGNPVYGIDFKVPGMWYAQVIRPASFGQKLVSFDAAEAKALPGIKDVISFGNKVAIVGKSNWEVMKARKLVKVTYSNDKPLESDSTHNTIFTDLMKNGKAEVRRADGNVEEAFKKASKVIEAEYQCPFLPHNAMEPMNFFADVRENSVRLAGPTQTPQSGQNQVAKLLNIPVENITVELTKMGGGFGRRLNNDYTLEAAEISSLVKVPIKLQWTREDDMSGGIYRPAVRYKFRAALDEKGNMIGFMLRGVGLNAGNSTRQDNFPVGAVDNVLVDSVNYESDITTGPWRAPITNFLAYAEQAFLDEVAFAAGKDPIKFRLELLDKAKKNPVGKLTYEPERFEKVINTVAERAKWGKVSKNVHQGFSVYFSHNSYVAQIAEVLTKNKTNSLSKVYAVTDCGIVINQSGARNQVYGAVIDGIGHTMYGNLSFENGQPKQNNFDSYRLIKYNEVPEIDAVFIDNGIDPTGLGEPALPPTGGALANAIFKATGKRLYSQPFALQDKKVSEIL</sequence>
<reference evidence="3" key="1">
    <citation type="journal article" date="2019" name="Int. J. Syst. Evol. Microbiol.">
        <title>The Global Catalogue of Microorganisms (GCM) 10K type strain sequencing project: providing services to taxonomists for standard genome sequencing and annotation.</title>
        <authorList>
            <consortium name="The Broad Institute Genomics Platform"/>
            <consortium name="The Broad Institute Genome Sequencing Center for Infectious Disease"/>
            <person name="Wu L."/>
            <person name="Ma J."/>
        </authorList>
    </citation>
    <scope>NUCLEOTIDE SEQUENCE [LARGE SCALE GENOMIC DNA]</scope>
    <source>
        <strain evidence="3">CECT 7956</strain>
    </source>
</reference>
<organism evidence="2 3">
    <name type="scientific">Lacihabitans lacunae</name>
    <dbReference type="NCBI Taxonomy" id="1028214"/>
    <lineage>
        <taxon>Bacteria</taxon>
        <taxon>Pseudomonadati</taxon>
        <taxon>Bacteroidota</taxon>
        <taxon>Cytophagia</taxon>
        <taxon>Cytophagales</taxon>
        <taxon>Leadbetterellaceae</taxon>
        <taxon>Lacihabitans</taxon>
    </lineage>
</organism>
<dbReference type="RefSeq" id="WP_379836620.1">
    <property type="nucleotide sequence ID" value="NZ_JBHRYQ010000001.1"/>
</dbReference>
<dbReference type="Pfam" id="PF02738">
    <property type="entry name" value="MoCoBD_1"/>
    <property type="match status" value="1"/>
</dbReference>
<dbReference type="Proteomes" id="UP001595616">
    <property type="component" value="Unassembled WGS sequence"/>
</dbReference>